<evidence type="ECO:0000256" key="2">
    <source>
        <dbReference type="ARBA" id="ARBA00022621"/>
    </source>
</evidence>
<dbReference type="PANTHER" id="PTHR37164">
    <property type="entry name" value="BACTERIOHEMERYTHRIN"/>
    <property type="match status" value="1"/>
</dbReference>
<dbReference type="GO" id="GO:0046872">
    <property type="term" value="F:metal ion binding"/>
    <property type="evidence" value="ECO:0007669"/>
    <property type="project" value="UniProtKB-KW"/>
</dbReference>
<keyword evidence="7" id="KW-1185">Reference proteome</keyword>
<proteinExistence type="inferred from homology"/>
<dbReference type="InterPro" id="IPR012827">
    <property type="entry name" value="Hemerythrin_metal-bd"/>
</dbReference>
<protein>
    <recommendedName>
        <fullName evidence="5">Hemerythrin-like domain-containing protein</fullName>
    </recommendedName>
</protein>
<evidence type="ECO:0000313" key="7">
    <source>
        <dbReference type="Proteomes" id="UP000251075"/>
    </source>
</evidence>
<dbReference type="SUPFAM" id="SSF47188">
    <property type="entry name" value="Hemerythrin-like"/>
    <property type="match status" value="1"/>
</dbReference>
<dbReference type="NCBIfam" id="TIGR02481">
    <property type="entry name" value="hemeryth_dom"/>
    <property type="match status" value="1"/>
</dbReference>
<comment type="similarity">
    <text evidence="1">Belongs to the hemerythrin family.</text>
</comment>
<accession>A0A364NY24</accession>
<reference evidence="6 7" key="1">
    <citation type="submission" date="2017-11" db="EMBL/GenBank/DDBJ databases">
        <title>Draft genome sequence of magnetotactic bacterium Magnetospirillum kuznetsovii LBB-42.</title>
        <authorList>
            <person name="Grouzdev D.S."/>
            <person name="Rysina M.S."/>
            <person name="Baslerov R.V."/>
            <person name="Koziaeva V."/>
        </authorList>
    </citation>
    <scope>NUCLEOTIDE SEQUENCE [LARGE SCALE GENOMIC DNA]</scope>
    <source>
        <strain evidence="6 7">LBB-42</strain>
    </source>
</reference>
<keyword evidence="3" id="KW-0479">Metal-binding</keyword>
<dbReference type="Pfam" id="PF01814">
    <property type="entry name" value="Hemerythrin"/>
    <property type="match status" value="1"/>
</dbReference>
<dbReference type="CDD" id="cd12107">
    <property type="entry name" value="Hemerythrin"/>
    <property type="match status" value="1"/>
</dbReference>
<feature type="domain" description="Hemerythrin-like" evidence="5">
    <location>
        <begin position="13"/>
        <end position="129"/>
    </location>
</feature>
<name>A0A364NY24_9PROT</name>
<dbReference type="NCBIfam" id="NF033749">
    <property type="entry name" value="bact_hemeryth"/>
    <property type="match status" value="1"/>
</dbReference>
<dbReference type="InterPro" id="IPR016131">
    <property type="entry name" value="Haemerythrin_Fe_BS"/>
</dbReference>
<dbReference type="Gene3D" id="1.20.120.50">
    <property type="entry name" value="Hemerythrin-like"/>
    <property type="match status" value="1"/>
</dbReference>
<dbReference type="EMBL" id="PGTO01000007">
    <property type="protein sequence ID" value="RAU21805.1"/>
    <property type="molecule type" value="Genomic_DNA"/>
</dbReference>
<dbReference type="InterPro" id="IPR012312">
    <property type="entry name" value="Hemerythrin-like"/>
</dbReference>
<dbReference type="Proteomes" id="UP000251075">
    <property type="component" value="Unassembled WGS sequence"/>
</dbReference>
<evidence type="ECO:0000256" key="3">
    <source>
        <dbReference type="ARBA" id="ARBA00022723"/>
    </source>
</evidence>
<gene>
    <name evidence="6" type="ORF">CU669_10890</name>
</gene>
<evidence type="ECO:0000256" key="4">
    <source>
        <dbReference type="ARBA" id="ARBA00023004"/>
    </source>
</evidence>
<keyword evidence="4" id="KW-0408">Iron</keyword>
<dbReference type="PANTHER" id="PTHR37164:SF1">
    <property type="entry name" value="BACTERIOHEMERYTHRIN"/>
    <property type="match status" value="1"/>
</dbReference>
<comment type="caution">
    <text evidence="6">The sequence shown here is derived from an EMBL/GenBank/DDBJ whole genome shotgun (WGS) entry which is preliminary data.</text>
</comment>
<dbReference type="RefSeq" id="WP_112144562.1">
    <property type="nucleotide sequence ID" value="NZ_PGTO01000007.1"/>
</dbReference>
<dbReference type="AlphaFoldDB" id="A0A364NY24"/>
<dbReference type="OrthoDB" id="7305302at2"/>
<organism evidence="6 7">
    <name type="scientific">Paramagnetospirillum kuznetsovii</name>
    <dbReference type="NCBI Taxonomy" id="2053833"/>
    <lineage>
        <taxon>Bacteria</taxon>
        <taxon>Pseudomonadati</taxon>
        <taxon>Pseudomonadota</taxon>
        <taxon>Alphaproteobacteria</taxon>
        <taxon>Rhodospirillales</taxon>
        <taxon>Magnetospirillaceae</taxon>
        <taxon>Paramagnetospirillum</taxon>
    </lineage>
</organism>
<dbReference type="InterPro" id="IPR050669">
    <property type="entry name" value="Hemerythrin"/>
</dbReference>
<sequence length="148" mass="17123">MNFVEWTADMSVGSDTLDGHHQMIIDCLNALHPMLETDAPEAKVLAVMAKLEDFVLVHFSDEERDMKQAGYPDWRAHKELHDQMYDVVFSLKSDIERGEKVDAQRLFELIQNWLVTHILGEDRKYVPFLTSHTAKPVGQWKRSNGRDV</sequence>
<keyword evidence="2" id="KW-0561">Oxygen transport</keyword>
<dbReference type="GO" id="GO:0005344">
    <property type="term" value="F:oxygen carrier activity"/>
    <property type="evidence" value="ECO:0007669"/>
    <property type="project" value="UniProtKB-KW"/>
</dbReference>
<evidence type="ECO:0000313" key="6">
    <source>
        <dbReference type="EMBL" id="RAU21805.1"/>
    </source>
</evidence>
<dbReference type="PROSITE" id="PS00550">
    <property type="entry name" value="HEMERYTHRINS"/>
    <property type="match status" value="1"/>
</dbReference>
<dbReference type="InterPro" id="IPR035938">
    <property type="entry name" value="Hemerythrin-like_sf"/>
</dbReference>
<evidence type="ECO:0000259" key="5">
    <source>
        <dbReference type="Pfam" id="PF01814"/>
    </source>
</evidence>
<evidence type="ECO:0000256" key="1">
    <source>
        <dbReference type="ARBA" id="ARBA00010587"/>
    </source>
</evidence>
<keyword evidence="2" id="KW-0813">Transport</keyword>